<dbReference type="GO" id="GO:0000278">
    <property type="term" value="P:mitotic cell cycle"/>
    <property type="evidence" value="ECO:0007669"/>
    <property type="project" value="TreeGrafter"/>
</dbReference>
<dbReference type="Gene3D" id="2.130.10.10">
    <property type="entry name" value="YVTN repeat-like/Quinoprotein amine dehydrogenase"/>
    <property type="match status" value="2"/>
</dbReference>
<evidence type="ECO:0000256" key="2">
    <source>
        <dbReference type="ARBA" id="ARBA00022737"/>
    </source>
</evidence>
<gene>
    <name evidence="5" type="ORF">HaLaN_05263</name>
</gene>
<dbReference type="PROSITE" id="PS50082">
    <property type="entry name" value="WD_REPEATS_2"/>
    <property type="match status" value="1"/>
</dbReference>
<dbReference type="SMART" id="SM00320">
    <property type="entry name" value="WD40"/>
    <property type="match status" value="3"/>
</dbReference>
<accession>A0A699YKK1</accession>
<dbReference type="GO" id="GO:0043596">
    <property type="term" value="C:nuclear replication fork"/>
    <property type="evidence" value="ECO:0007669"/>
    <property type="project" value="TreeGrafter"/>
</dbReference>
<reference evidence="5 6" key="1">
    <citation type="submission" date="2020-02" db="EMBL/GenBank/DDBJ databases">
        <title>Draft genome sequence of Haematococcus lacustris strain NIES-144.</title>
        <authorList>
            <person name="Morimoto D."/>
            <person name="Nakagawa S."/>
            <person name="Yoshida T."/>
            <person name="Sawayama S."/>
        </authorList>
    </citation>
    <scope>NUCLEOTIDE SEQUENCE [LARGE SCALE GENOMIC DNA]</scope>
    <source>
        <strain evidence="5 6">NIES-144</strain>
    </source>
</reference>
<evidence type="ECO:0000256" key="4">
    <source>
        <dbReference type="SAM" id="MobiDB-lite"/>
    </source>
</evidence>
<feature type="non-terminal residue" evidence="5">
    <location>
        <position position="1"/>
    </location>
</feature>
<keyword evidence="1 3" id="KW-0853">WD repeat</keyword>
<dbReference type="GO" id="GO:0003682">
    <property type="term" value="F:chromatin binding"/>
    <property type="evidence" value="ECO:0007669"/>
    <property type="project" value="TreeGrafter"/>
</dbReference>
<comment type="caution">
    <text evidence="5">The sequence shown here is derived from an EMBL/GenBank/DDBJ whole genome shotgun (WGS) entry which is preliminary data.</text>
</comment>
<dbReference type="SUPFAM" id="SSF50978">
    <property type="entry name" value="WD40 repeat-like"/>
    <property type="match status" value="1"/>
</dbReference>
<dbReference type="PANTHER" id="PTHR19932">
    <property type="entry name" value="WD REPEAT AND HMG-BOX DNA BINDING PROTEIN"/>
    <property type="match status" value="1"/>
</dbReference>
<dbReference type="PANTHER" id="PTHR19932:SF10">
    <property type="entry name" value="WD REPEAT AND HMG-BOX DNA-BINDING PROTEIN 1"/>
    <property type="match status" value="1"/>
</dbReference>
<evidence type="ECO:0000313" key="5">
    <source>
        <dbReference type="EMBL" id="GFH10021.1"/>
    </source>
</evidence>
<dbReference type="InterPro" id="IPR036322">
    <property type="entry name" value="WD40_repeat_dom_sf"/>
</dbReference>
<evidence type="ECO:0000256" key="1">
    <source>
        <dbReference type="ARBA" id="ARBA00022574"/>
    </source>
</evidence>
<dbReference type="InterPro" id="IPR015943">
    <property type="entry name" value="WD40/YVTN_repeat-like_dom_sf"/>
</dbReference>
<protein>
    <submittedName>
        <fullName evidence="5">Uncharacterized protein</fullName>
    </submittedName>
</protein>
<dbReference type="Pfam" id="PF00400">
    <property type="entry name" value="WD40"/>
    <property type="match status" value="3"/>
</dbReference>
<dbReference type="AlphaFoldDB" id="A0A699YKK1"/>
<name>A0A699YKK1_HAELA</name>
<dbReference type="InterPro" id="IPR001680">
    <property type="entry name" value="WD40_rpt"/>
</dbReference>
<feature type="compositionally biased region" description="Acidic residues" evidence="4">
    <location>
        <begin position="242"/>
        <end position="261"/>
    </location>
</feature>
<organism evidence="5 6">
    <name type="scientific">Haematococcus lacustris</name>
    <name type="common">Green alga</name>
    <name type="synonym">Haematococcus pluvialis</name>
    <dbReference type="NCBI Taxonomy" id="44745"/>
    <lineage>
        <taxon>Eukaryota</taxon>
        <taxon>Viridiplantae</taxon>
        <taxon>Chlorophyta</taxon>
        <taxon>core chlorophytes</taxon>
        <taxon>Chlorophyceae</taxon>
        <taxon>CS clade</taxon>
        <taxon>Chlamydomonadales</taxon>
        <taxon>Haematococcaceae</taxon>
        <taxon>Haematococcus</taxon>
    </lineage>
</organism>
<sequence>ASETGGANIVAAHPNRQSAVVGTDQYAKALKLPSCELERNVARSSLPLRALAYSPDGNLLAVGGDAENVRLHNVAEGMVVRQLKCEGYVRGLAWDPAGSFLAAAQGDGSLMVWNAESGKLECRKRLLAKADNDVVLFERLSWSPSAYLAGGHTKAVTAFAFSPNGEGAAAAGSHTVGLAWHPTGNALALINAKGQSALWKNCVPGDLTGPAVPMDELAKAADAGKPGVEADGDEGSLQALSEAEDDDDDDNGEAGDADAGVEEGGRQPLQARRLKGPCSPAAPPQPPQAVGRMQGHATCATQCRGASSQDQLRITTSLR</sequence>
<feature type="repeat" description="WD" evidence="3">
    <location>
        <begin position="89"/>
        <end position="123"/>
    </location>
</feature>
<evidence type="ECO:0000256" key="3">
    <source>
        <dbReference type="PROSITE-ProRule" id="PRU00221"/>
    </source>
</evidence>
<dbReference type="InterPro" id="IPR019775">
    <property type="entry name" value="WD40_repeat_CS"/>
</dbReference>
<dbReference type="Proteomes" id="UP000485058">
    <property type="component" value="Unassembled WGS sequence"/>
</dbReference>
<keyword evidence="6" id="KW-1185">Reference proteome</keyword>
<feature type="region of interest" description="Disordered" evidence="4">
    <location>
        <begin position="241"/>
        <end position="297"/>
    </location>
</feature>
<proteinExistence type="predicted"/>
<dbReference type="GO" id="GO:0006281">
    <property type="term" value="P:DNA repair"/>
    <property type="evidence" value="ECO:0007669"/>
    <property type="project" value="TreeGrafter"/>
</dbReference>
<dbReference type="GO" id="GO:0006261">
    <property type="term" value="P:DNA-templated DNA replication"/>
    <property type="evidence" value="ECO:0007669"/>
    <property type="project" value="TreeGrafter"/>
</dbReference>
<evidence type="ECO:0000313" key="6">
    <source>
        <dbReference type="Proteomes" id="UP000485058"/>
    </source>
</evidence>
<dbReference type="EMBL" id="BLLF01000281">
    <property type="protein sequence ID" value="GFH10021.1"/>
    <property type="molecule type" value="Genomic_DNA"/>
</dbReference>
<keyword evidence="2" id="KW-0677">Repeat</keyword>
<dbReference type="PROSITE" id="PS00678">
    <property type="entry name" value="WD_REPEATS_1"/>
    <property type="match status" value="1"/>
</dbReference>